<feature type="transmembrane region" description="Helical" evidence="1">
    <location>
        <begin position="370"/>
        <end position="389"/>
    </location>
</feature>
<feature type="transmembrane region" description="Helical" evidence="1">
    <location>
        <begin position="301"/>
        <end position="318"/>
    </location>
</feature>
<feature type="transmembrane region" description="Helical" evidence="1">
    <location>
        <begin position="438"/>
        <end position="461"/>
    </location>
</feature>
<dbReference type="AlphaFoldDB" id="A0A7G9WJ71"/>
<reference evidence="2 3" key="1">
    <citation type="submission" date="2020-08" db="EMBL/GenBank/DDBJ databases">
        <authorList>
            <person name="Ren C."/>
            <person name="Gu Y."/>
            <person name="Xu Y."/>
        </authorList>
    </citation>
    <scope>NUCLEOTIDE SEQUENCE [LARGE SCALE GENOMIC DNA]</scope>
    <source>
        <strain evidence="2 3">LBM18003</strain>
    </source>
</reference>
<name>A0A7G9WJ71_9FIRM</name>
<accession>A0A7G9WJ71</accession>
<feature type="transmembrane region" description="Helical" evidence="1">
    <location>
        <begin position="409"/>
        <end position="431"/>
    </location>
</feature>
<feature type="transmembrane region" description="Helical" evidence="1">
    <location>
        <begin position="101"/>
        <end position="122"/>
    </location>
</feature>
<evidence type="ECO:0000313" key="2">
    <source>
        <dbReference type="EMBL" id="QNO18733.1"/>
    </source>
</evidence>
<feature type="transmembrane region" description="Helical" evidence="1">
    <location>
        <begin position="154"/>
        <end position="173"/>
    </location>
</feature>
<keyword evidence="3" id="KW-1185">Reference proteome</keyword>
<sequence length="887" mass="97381">MRKQRNRAVWMAPLSVLLLLLGCFAAAGLFPFGSKTLAWCDMNHQVVPLMMDFKDILAGKTSMFLNLQSAGGMDFWGVFFFFLSSPFTFLAALVPKADFYLFMNVLVLLKLALGACTAAILFTNVFPHLHEVQASCFAAMYACSGFALMYYQNLVWLDMACLFPLLMLGVYKLCREEKPALFVLILCAVIVVNYYLSAMVFFWLVLLFTVFAAFVLRTAKRGRVLVQLGLSTAAALLATAVVWLPSYMEYLNSGRGVNLISSLSGGSFTPNLPTTLPIFYCTAAAVAAIPLYLLSRSRSRIYGALFATLLFLLLPLLIDPIDRMWHLGSYQAFPIRFGYIITLTGLFLTARHLNESQRFAVPHQHTSPQFLLLGCAGCASVIICGAWLLQAHRKELTNYAQTLWASKEALYLGFLFAAVALAVYLLLFLGFRCRRFSVGVLCVLLCGVTAAEICFNANVYVTAAANDGHSYKTVADLENRIPDTSLYRVKTDDLYYDTNLTGALGYPALEHYTSLTDGVYMDTLQKMGYSSHWMESRSSGGTALTDALLAQKYSIVRSDAETNRKKVYGNADYSIVQQPYSLPFGFVTQNLGTELKDGDRFAVQNSLYQTFFGKSDTLLTRCEPTEFDRAQVQKFKDGSAHVTASAGGSILYHILVDRKTTLYFDCYNKASRDLASSLDNAFRIYVNGVQATNSYPNSNFNGLLNLGSFEGQAVDIQVEVLRDVSCRSFGVAKLDNSKLEAALKQTETADIKAFGSTLSGTVTAQRGGWLVLPLRGSSGFTAAVNGQKAEIGTAAGMFLAVQLSPGKNRLEVHYTPPGFIGGAVCSVFGAAAVAGILLLQRKKLFGRLGWLEKPVGLLFAVISAVVTILLYIFPVVLYVTKNASLLF</sequence>
<proteinExistence type="predicted"/>
<dbReference type="RefSeq" id="WP_212507801.1">
    <property type="nucleotide sequence ID" value="NZ_CP060696.1"/>
</dbReference>
<keyword evidence="1" id="KW-1133">Transmembrane helix</keyword>
<keyword evidence="1" id="KW-0812">Transmembrane</keyword>
<feature type="transmembrane region" description="Helical" evidence="1">
    <location>
        <begin position="224"/>
        <end position="244"/>
    </location>
</feature>
<feature type="transmembrane region" description="Helical" evidence="1">
    <location>
        <begin position="202"/>
        <end position="219"/>
    </location>
</feature>
<evidence type="ECO:0000256" key="1">
    <source>
        <dbReference type="SAM" id="Phobius"/>
    </source>
</evidence>
<organism evidence="2 3">
    <name type="scientific">Caproicibacterium amylolyticum</name>
    <dbReference type="NCBI Taxonomy" id="2766537"/>
    <lineage>
        <taxon>Bacteria</taxon>
        <taxon>Bacillati</taxon>
        <taxon>Bacillota</taxon>
        <taxon>Clostridia</taxon>
        <taxon>Eubacteriales</taxon>
        <taxon>Oscillospiraceae</taxon>
        <taxon>Caproicibacterium</taxon>
    </lineage>
</organism>
<dbReference type="PANTHER" id="PTHR38454">
    <property type="entry name" value="INTEGRAL MEMBRANE PROTEIN-RELATED"/>
    <property type="match status" value="1"/>
</dbReference>
<dbReference type="EMBL" id="CP060696">
    <property type="protein sequence ID" value="QNO18733.1"/>
    <property type="molecule type" value="Genomic_DNA"/>
</dbReference>
<feature type="transmembrane region" description="Helical" evidence="1">
    <location>
        <begin position="855"/>
        <end position="879"/>
    </location>
</feature>
<dbReference type="InterPro" id="IPR018580">
    <property type="entry name" value="Uncharacterised_YfhO"/>
</dbReference>
<dbReference type="KEGG" id="caml:H6X83_03625"/>
<feature type="transmembrane region" description="Helical" evidence="1">
    <location>
        <begin position="180"/>
        <end position="196"/>
    </location>
</feature>
<feature type="transmembrane region" description="Helical" evidence="1">
    <location>
        <begin position="277"/>
        <end position="294"/>
    </location>
</feature>
<dbReference type="Proteomes" id="UP000516046">
    <property type="component" value="Chromosome"/>
</dbReference>
<dbReference type="PANTHER" id="PTHR38454:SF1">
    <property type="entry name" value="INTEGRAL MEMBRANE PROTEIN"/>
    <property type="match status" value="1"/>
</dbReference>
<keyword evidence="1" id="KW-0472">Membrane</keyword>
<gene>
    <name evidence="2" type="ORF">H6X83_03625</name>
</gene>
<feature type="transmembrane region" description="Helical" evidence="1">
    <location>
        <begin position="818"/>
        <end position="839"/>
    </location>
</feature>
<protein>
    <submittedName>
        <fullName evidence="2">YfhO family protein</fullName>
    </submittedName>
</protein>
<feature type="transmembrane region" description="Helical" evidence="1">
    <location>
        <begin position="75"/>
        <end position="94"/>
    </location>
</feature>
<evidence type="ECO:0000313" key="3">
    <source>
        <dbReference type="Proteomes" id="UP000516046"/>
    </source>
</evidence>
<dbReference type="Pfam" id="PF09586">
    <property type="entry name" value="YfhO"/>
    <property type="match status" value="1"/>
</dbReference>
<dbReference type="PROSITE" id="PS51257">
    <property type="entry name" value="PROKAR_LIPOPROTEIN"/>
    <property type="match status" value="1"/>
</dbReference>
<feature type="transmembrane region" description="Helical" evidence="1">
    <location>
        <begin position="330"/>
        <end position="349"/>
    </location>
</feature>